<evidence type="ECO:0000256" key="1">
    <source>
        <dbReference type="SAM" id="MobiDB-lite"/>
    </source>
</evidence>
<proteinExistence type="predicted"/>
<comment type="caution">
    <text evidence="3">The sequence shown here is derived from an EMBL/GenBank/DDBJ whole genome shotgun (WGS) entry which is preliminary data.</text>
</comment>
<feature type="region of interest" description="Disordered" evidence="1">
    <location>
        <begin position="16"/>
        <end position="113"/>
    </location>
</feature>
<feature type="compositionally biased region" description="Basic and acidic residues" evidence="1">
    <location>
        <begin position="98"/>
        <end position="107"/>
    </location>
</feature>
<keyword evidence="2" id="KW-0812">Transmembrane</keyword>
<gene>
    <name evidence="3" type="ORF">NDU88_005128</name>
</gene>
<keyword evidence="2" id="KW-1133">Transmembrane helix</keyword>
<dbReference type="AlphaFoldDB" id="A0AAV7MXE5"/>
<dbReference type="EMBL" id="JANPWB010000013">
    <property type="protein sequence ID" value="KAJ1107739.1"/>
    <property type="molecule type" value="Genomic_DNA"/>
</dbReference>
<keyword evidence="2" id="KW-0472">Membrane</keyword>
<protein>
    <submittedName>
        <fullName evidence="3">Uncharacterized protein</fullName>
    </submittedName>
</protein>
<feature type="compositionally biased region" description="Basic and acidic residues" evidence="1">
    <location>
        <begin position="54"/>
        <end position="68"/>
    </location>
</feature>
<sequence length="143" mass="15946">MGRLCRRTRHTPGALAVQSFLSRRQDSALRPEEAGGGSREEWNAKGENSNIGKGGKDEDGPVDCERAGRHWGHQSPSEGREDKEAKLQDPGHALRRCVGRDKQDQRVGGKQGGKVKCGEGQLDFGWFVIPLFFLVARSFWLRF</sequence>
<keyword evidence="4" id="KW-1185">Reference proteome</keyword>
<evidence type="ECO:0000313" key="3">
    <source>
        <dbReference type="EMBL" id="KAJ1107739.1"/>
    </source>
</evidence>
<evidence type="ECO:0000256" key="2">
    <source>
        <dbReference type="SAM" id="Phobius"/>
    </source>
</evidence>
<feature type="compositionally biased region" description="Basic and acidic residues" evidence="1">
    <location>
        <begin position="23"/>
        <end position="44"/>
    </location>
</feature>
<dbReference type="Proteomes" id="UP001066276">
    <property type="component" value="Chromosome 9"/>
</dbReference>
<accession>A0AAV7MXE5</accession>
<reference evidence="3" key="1">
    <citation type="journal article" date="2022" name="bioRxiv">
        <title>Sequencing and chromosome-scale assembly of the giantPleurodeles waltlgenome.</title>
        <authorList>
            <person name="Brown T."/>
            <person name="Elewa A."/>
            <person name="Iarovenko S."/>
            <person name="Subramanian E."/>
            <person name="Araus A.J."/>
            <person name="Petzold A."/>
            <person name="Susuki M."/>
            <person name="Suzuki K.-i.T."/>
            <person name="Hayashi T."/>
            <person name="Toyoda A."/>
            <person name="Oliveira C."/>
            <person name="Osipova E."/>
            <person name="Leigh N.D."/>
            <person name="Simon A."/>
            <person name="Yun M.H."/>
        </authorList>
    </citation>
    <scope>NUCLEOTIDE SEQUENCE</scope>
    <source>
        <strain evidence="3">20211129_DDA</strain>
        <tissue evidence="3">Liver</tissue>
    </source>
</reference>
<organism evidence="3 4">
    <name type="scientific">Pleurodeles waltl</name>
    <name type="common">Iberian ribbed newt</name>
    <dbReference type="NCBI Taxonomy" id="8319"/>
    <lineage>
        <taxon>Eukaryota</taxon>
        <taxon>Metazoa</taxon>
        <taxon>Chordata</taxon>
        <taxon>Craniata</taxon>
        <taxon>Vertebrata</taxon>
        <taxon>Euteleostomi</taxon>
        <taxon>Amphibia</taxon>
        <taxon>Batrachia</taxon>
        <taxon>Caudata</taxon>
        <taxon>Salamandroidea</taxon>
        <taxon>Salamandridae</taxon>
        <taxon>Pleurodelinae</taxon>
        <taxon>Pleurodeles</taxon>
    </lineage>
</organism>
<feature type="transmembrane region" description="Helical" evidence="2">
    <location>
        <begin position="124"/>
        <end position="141"/>
    </location>
</feature>
<evidence type="ECO:0000313" key="4">
    <source>
        <dbReference type="Proteomes" id="UP001066276"/>
    </source>
</evidence>
<feature type="compositionally biased region" description="Basic and acidic residues" evidence="1">
    <location>
        <begin position="78"/>
        <end position="89"/>
    </location>
</feature>
<name>A0AAV7MXE5_PLEWA</name>